<dbReference type="GO" id="GO:0005886">
    <property type="term" value="C:plasma membrane"/>
    <property type="evidence" value="ECO:0007669"/>
    <property type="project" value="UniProtKB-SubCell"/>
</dbReference>
<evidence type="ECO:0000313" key="8">
    <source>
        <dbReference type="EMBL" id="KYC52885.1"/>
    </source>
</evidence>
<dbReference type="Pfam" id="PF03773">
    <property type="entry name" value="ArsP_1"/>
    <property type="match status" value="1"/>
</dbReference>
<reference evidence="8 9" key="1">
    <citation type="journal article" date="2016" name="ISME J.">
        <title>Chasing the elusive Euryarchaeota class WSA2: genomes reveal a uniquely fastidious methyl-reducing methanogen.</title>
        <authorList>
            <person name="Nobu M.K."/>
            <person name="Narihiro T."/>
            <person name="Kuroda K."/>
            <person name="Mei R."/>
            <person name="Liu W.T."/>
        </authorList>
    </citation>
    <scope>NUCLEOTIDE SEQUENCE [LARGE SCALE GENOMIC DNA]</scope>
    <source>
        <strain evidence="8">U1lsi0528_Bin089</strain>
    </source>
</reference>
<dbReference type="EMBL" id="LNGD01000022">
    <property type="protein sequence ID" value="KYC52885.1"/>
    <property type="molecule type" value="Genomic_DNA"/>
</dbReference>
<evidence type="ECO:0000256" key="5">
    <source>
        <dbReference type="ARBA" id="ARBA00022989"/>
    </source>
</evidence>
<dbReference type="Proteomes" id="UP000075578">
    <property type="component" value="Unassembled WGS sequence"/>
</dbReference>
<dbReference type="InterPro" id="IPR005524">
    <property type="entry name" value="DUF318"/>
</dbReference>
<accession>A0A150J6Y3</accession>
<evidence type="ECO:0000256" key="4">
    <source>
        <dbReference type="ARBA" id="ARBA00022692"/>
    </source>
</evidence>
<feature type="transmembrane region" description="Helical" evidence="7">
    <location>
        <begin position="78"/>
        <end position="101"/>
    </location>
</feature>
<keyword evidence="3" id="KW-1003">Cell membrane</keyword>
<evidence type="ECO:0000313" key="9">
    <source>
        <dbReference type="Proteomes" id="UP000075578"/>
    </source>
</evidence>
<comment type="caution">
    <text evidence="8">The sequence shown here is derived from an EMBL/GenBank/DDBJ whole genome shotgun (WGS) entry which is preliminary data.</text>
</comment>
<feature type="transmembrane region" description="Helical" evidence="7">
    <location>
        <begin position="7"/>
        <end position="24"/>
    </location>
</feature>
<keyword evidence="4 7" id="KW-0812">Transmembrane</keyword>
<evidence type="ECO:0000256" key="2">
    <source>
        <dbReference type="ARBA" id="ARBA00006386"/>
    </source>
</evidence>
<feature type="transmembrane region" description="Helical" evidence="7">
    <location>
        <begin position="144"/>
        <end position="162"/>
    </location>
</feature>
<evidence type="ECO:0000256" key="1">
    <source>
        <dbReference type="ARBA" id="ARBA00004651"/>
    </source>
</evidence>
<keyword evidence="5 7" id="KW-1133">Transmembrane helix</keyword>
<feature type="transmembrane region" description="Helical" evidence="7">
    <location>
        <begin position="113"/>
        <end position="137"/>
    </location>
</feature>
<feature type="transmembrane region" description="Helical" evidence="7">
    <location>
        <begin position="36"/>
        <end position="57"/>
    </location>
</feature>
<organism evidence="8 9">
    <name type="scientific">Candidatus Methanofastidiosum methylothiophilum</name>
    <dbReference type="NCBI Taxonomy" id="1705564"/>
    <lineage>
        <taxon>Archaea</taxon>
        <taxon>Methanobacteriati</taxon>
        <taxon>Methanobacteriota</taxon>
        <taxon>Stenosarchaea group</taxon>
        <taxon>Candidatus Methanofastidiosia</taxon>
        <taxon>Candidatus Methanofastidiosales</taxon>
        <taxon>Candidatus Methanofastidiosaceae</taxon>
        <taxon>Candidatus Methanofastidiosum</taxon>
    </lineage>
</organism>
<gene>
    <name evidence="8" type="ORF">AMQ74_00587</name>
</gene>
<evidence type="ECO:0000256" key="6">
    <source>
        <dbReference type="ARBA" id="ARBA00023136"/>
    </source>
</evidence>
<protein>
    <submittedName>
        <fullName evidence="8">Putative permease</fullName>
    </submittedName>
</protein>
<name>A0A150J6Y3_9EURY</name>
<sequence>MKKYLKEYGFILLFLVFGTVSYFYNYNFGMNVSNVFLNMFIEMISFIPIVFILVGLLDAWIPSQKFQKYMGPDSGVKGTILSVVFSMFQAGPLYGAFPIVYILYKKGASVKNIFIFLGCFSALKIPMLSIEIGYLGIEFTLARTLVAIPLFIIIGYIMEYYLKNKDFKITDPTEVKS</sequence>
<dbReference type="AlphaFoldDB" id="A0A150J6Y3"/>
<keyword evidence="6 7" id="KW-0472">Membrane</keyword>
<comment type="similarity">
    <text evidence="2">Belongs to the UPF0718 family.</text>
</comment>
<comment type="subcellular location">
    <subcellularLocation>
        <location evidence="1">Cell membrane</location>
        <topology evidence="1">Multi-pass membrane protein</topology>
    </subcellularLocation>
</comment>
<proteinExistence type="inferred from homology"/>
<evidence type="ECO:0000256" key="3">
    <source>
        <dbReference type="ARBA" id="ARBA00022475"/>
    </source>
</evidence>
<evidence type="ECO:0000256" key="7">
    <source>
        <dbReference type="SAM" id="Phobius"/>
    </source>
</evidence>